<dbReference type="OrthoDB" id="142939at2"/>
<dbReference type="AlphaFoldDB" id="A0A7U9KW79"/>
<dbReference type="Proteomes" id="UP000287830">
    <property type="component" value="Unassembled WGS sequence"/>
</dbReference>
<dbReference type="InterPro" id="IPR018766">
    <property type="entry name" value="Zinicin_2"/>
</dbReference>
<evidence type="ECO:0008006" key="4">
    <source>
        <dbReference type="Google" id="ProtNLM"/>
    </source>
</evidence>
<dbReference type="NCBIfam" id="TIGR03883">
    <property type="entry name" value="DUF2342_F420"/>
    <property type="match status" value="1"/>
</dbReference>
<dbReference type="EMBL" id="BHZC01000001">
    <property type="protein sequence ID" value="GCD35923.1"/>
    <property type="molecule type" value="Genomic_DNA"/>
</dbReference>
<dbReference type="GeneID" id="95622574"/>
<name>A0A7U9KW79_9ACTN</name>
<proteinExistence type="predicted"/>
<dbReference type="NCBIfam" id="TIGR03624">
    <property type="entry name" value="putative hydrolase"/>
    <property type="match status" value="1"/>
</dbReference>
<evidence type="ECO:0000313" key="2">
    <source>
        <dbReference type="EMBL" id="GCD35923.1"/>
    </source>
</evidence>
<comment type="caution">
    <text evidence="2">The sequence shown here is derived from an EMBL/GenBank/DDBJ whole genome shotgun (WGS) entry which is preliminary data.</text>
</comment>
<dbReference type="SUPFAM" id="SSF55486">
    <property type="entry name" value="Metalloproteases ('zincins'), catalytic domain"/>
    <property type="match status" value="1"/>
</dbReference>
<dbReference type="InterPro" id="IPR022454">
    <property type="entry name" value="CHP03883_F420-assoc"/>
</dbReference>
<dbReference type="PANTHER" id="PTHR39420">
    <property type="match status" value="1"/>
</dbReference>
<accession>A0A7U9KW79</accession>
<dbReference type="PANTHER" id="PTHR39420:SF1">
    <property type="entry name" value="HYDROLASE"/>
    <property type="match status" value="1"/>
</dbReference>
<dbReference type="Gene3D" id="1.20.150.30">
    <property type="entry name" value="Zincin-like metallopeptidase, N-terminal domain"/>
    <property type="match status" value="1"/>
</dbReference>
<evidence type="ECO:0000313" key="3">
    <source>
        <dbReference type="Proteomes" id="UP000287830"/>
    </source>
</evidence>
<dbReference type="Pfam" id="PF10103">
    <property type="entry name" value="Zincin_2"/>
    <property type="match status" value="1"/>
</dbReference>
<feature type="region of interest" description="Disordered" evidence="1">
    <location>
        <begin position="57"/>
        <end position="77"/>
    </location>
</feature>
<evidence type="ECO:0000256" key="1">
    <source>
        <dbReference type="SAM" id="MobiDB-lite"/>
    </source>
</evidence>
<protein>
    <recommendedName>
        <fullName evidence="4">Coenzyme F420 biosynthesis-associated protein</fullName>
    </recommendedName>
</protein>
<gene>
    <name evidence="2" type="ORF">OEIGOIKO_03674</name>
</gene>
<dbReference type="RefSeq" id="WP_125045735.1">
    <property type="nucleotide sequence ID" value="NZ_BHZC01000001.1"/>
</dbReference>
<reference evidence="2 3" key="1">
    <citation type="submission" date="2018-11" db="EMBL/GenBank/DDBJ databases">
        <title>Whole genome sequence of Streptomyces chrestomyceticus NBRC 13444(T).</title>
        <authorList>
            <person name="Komaki H."/>
            <person name="Tamura T."/>
        </authorList>
    </citation>
    <scope>NUCLEOTIDE SEQUENCE [LARGE SCALE GENOMIC DNA]</scope>
    <source>
        <strain evidence="2 3">NBRC 13444</strain>
    </source>
</reference>
<sequence length="382" mass="42167">MTSIGGVEMVDWNLAVATATRFVRPGPEVSRDEARAIVAELRRHAKSSEEHVRAFTRMVRPETEGEPGTEQERQGQDTPVLVVDRAGWIKANVAGFRAVLKPLLQKMEERRSSVPGGAVLGAVGGKVTGVELGMLLSFLASRVLGQYETFAPASRDLPAAARGGRLLLVAPNIVHVERELEVDPHDFRMWVCLHEETHRTQFTAVPWLRDHIEGEIQSFLGETEIDPGTLLERLREAAQSLTGGSPEGEEGDEGGRSFVDLVQTPAQREILARLTAVMSLLEGHADYVMDGVGPEVVPSVAEIREKFQKRRASGAGRLDQALRKLLGLDAKLRQYRDGERFVRAVVDEVGMDGFNRVWTSPNTLPTKQEIAKPADWVARVHR</sequence>
<organism evidence="2 3">
    <name type="scientific">Streptomyces chrestomyceticus JCM 4735</name>
    <dbReference type="NCBI Taxonomy" id="1306181"/>
    <lineage>
        <taxon>Bacteria</taxon>
        <taxon>Bacillati</taxon>
        <taxon>Actinomycetota</taxon>
        <taxon>Actinomycetes</taxon>
        <taxon>Kitasatosporales</taxon>
        <taxon>Streptomycetaceae</taxon>
        <taxon>Streptomyces</taxon>
    </lineage>
</organism>
<dbReference type="InterPro" id="IPR042271">
    <property type="entry name" value="Zinicin_2_N"/>
</dbReference>